<feature type="coiled-coil region" evidence="1">
    <location>
        <begin position="50"/>
        <end position="84"/>
    </location>
</feature>
<evidence type="ECO:0000256" key="2">
    <source>
        <dbReference type="SAM" id="MobiDB-lite"/>
    </source>
</evidence>
<name>A0A1G6AM96_EUBOX</name>
<dbReference type="RefSeq" id="WP_176762274.1">
    <property type="nucleotide sequence ID" value="NZ_FMXR01000006.1"/>
</dbReference>
<keyword evidence="1" id="KW-0175">Coiled coil</keyword>
<proteinExistence type="predicted"/>
<accession>A0A1G6AM96</accession>
<dbReference type="Proteomes" id="UP000199228">
    <property type="component" value="Unassembled WGS sequence"/>
</dbReference>
<evidence type="ECO:0000256" key="1">
    <source>
        <dbReference type="SAM" id="Coils"/>
    </source>
</evidence>
<dbReference type="AlphaFoldDB" id="A0A1G6AM96"/>
<evidence type="ECO:0000313" key="3">
    <source>
        <dbReference type="EMBL" id="SDB09516.1"/>
    </source>
</evidence>
<feature type="region of interest" description="Disordered" evidence="2">
    <location>
        <begin position="195"/>
        <end position="214"/>
    </location>
</feature>
<evidence type="ECO:0008006" key="5">
    <source>
        <dbReference type="Google" id="ProtNLM"/>
    </source>
</evidence>
<evidence type="ECO:0000313" key="4">
    <source>
        <dbReference type="Proteomes" id="UP000199228"/>
    </source>
</evidence>
<protein>
    <recommendedName>
        <fullName evidence="5">ATPase</fullName>
    </recommendedName>
</protein>
<keyword evidence="4" id="KW-1185">Reference proteome</keyword>
<reference evidence="3 4" key="1">
    <citation type="submission" date="2016-10" db="EMBL/GenBank/DDBJ databases">
        <authorList>
            <person name="de Groot N.N."/>
        </authorList>
    </citation>
    <scope>NUCLEOTIDE SEQUENCE [LARGE SCALE GENOMIC DNA]</scope>
    <source>
        <strain evidence="3 4">DSM 3217</strain>
    </source>
</reference>
<dbReference type="EMBL" id="FMXR01000006">
    <property type="protein sequence ID" value="SDB09516.1"/>
    <property type="molecule type" value="Genomic_DNA"/>
</dbReference>
<organism evidence="3 4">
    <name type="scientific">Eubacterium oxidoreducens</name>
    <dbReference type="NCBI Taxonomy" id="1732"/>
    <lineage>
        <taxon>Bacteria</taxon>
        <taxon>Bacillati</taxon>
        <taxon>Bacillota</taxon>
        <taxon>Clostridia</taxon>
        <taxon>Eubacteriales</taxon>
        <taxon>Eubacteriaceae</taxon>
        <taxon>Eubacterium</taxon>
    </lineage>
</organism>
<gene>
    <name evidence="3" type="ORF">SAMN02910417_00716</name>
</gene>
<dbReference type="STRING" id="1732.SAMN02910417_00716"/>
<sequence>MARMEQIIEEIEEYIAECKAQPFSQSNIIVNRDEIEEMLEELKIRTPEEIKRYQKIINNKEAILASAQEKADAIIAEAQIQTNELISEHQIMQQAYARANEVIVAATNNAREILDSATNEANDVRQAAMEYTDNLLKSIEDLLSHSIDTSKNRFESLMKSLQGTLDVVSSNRLQLAPPEEPIQEAPVVEPIGEATHQETPDEIIPDEVAKELQE</sequence>